<evidence type="ECO:0000313" key="3">
    <source>
        <dbReference type="EMBL" id="SPO25590.1"/>
    </source>
</evidence>
<dbReference type="Gene3D" id="3.40.50.1010">
    <property type="entry name" value="5'-nuclease"/>
    <property type="match status" value="1"/>
</dbReference>
<evidence type="ECO:0000256" key="1">
    <source>
        <dbReference type="SAM" id="MobiDB-lite"/>
    </source>
</evidence>
<name>A0A5C3E679_9BASI</name>
<dbReference type="PANTHER" id="PTHR16161:SF0">
    <property type="entry name" value="TRANSCRIPTIONAL PROTEIN SWT1"/>
    <property type="match status" value="1"/>
</dbReference>
<feature type="compositionally biased region" description="Polar residues" evidence="1">
    <location>
        <begin position="463"/>
        <end position="472"/>
    </location>
</feature>
<dbReference type="InterPro" id="IPR052626">
    <property type="entry name" value="SWT1_Regulator"/>
</dbReference>
<organism evidence="3 4">
    <name type="scientific">Ustilago trichophora</name>
    <dbReference type="NCBI Taxonomy" id="86804"/>
    <lineage>
        <taxon>Eukaryota</taxon>
        <taxon>Fungi</taxon>
        <taxon>Dikarya</taxon>
        <taxon>Basidiomycota</taxon>
        <taxon>Ustilaginomycotina</taxon>
        <taxon>Ustilaginomycetes</taxon>
        <taxon>Ustilaginales</taxon>
        <taxon>Ustilaginaceae</taxon>
        <taxon>Ustilago</taxon>
    </lineage>
</organism>
<dbReference type="AlphaFoldDB" id="A0A5C3E679"/>
<dbReference type="Proteomes" id="UP000324022">
    <property type="component" value="Unassembled WGS sequence"/>
</dbReference>
<accession>A0A5C3E679</accession>
<feature type="region of interest" description="Disordered" evidence="1">
    <location>
        <begin position="331"/>
        <end position="371"/>
    </location>
</feature>
<feature type="domain" description="PIN" evidence="2">
    <location>
        <begin position="109"/>
        <end position="292"/>
    </location>
</feature>
<sequence>MPTYADLYNERLLALGQSGPSNPVRLTISKGDYVWDPQLDRFRYEEQWEEEHLMDHEELDDDSHFAAAPASNPNGTCDTRESTPPSMAALQPMTLHGYPKGLTHQPSLWVLDTNTLMSCLDLLKALFAALLTRNVAYAAAVTQQTPSSAVPIRPSLIKLVVPYVVVSELDGLKITRRRDDSGRPVASQAREANHWLLSALQKQKRVPIDPAGANLSEDLWPLFVQPSAHYNRSKRSTGAGSRWDTDNPLSCDDEIVKFCADLKGQTPSPVCFCSDDVNARTKAELDGIDSLGMRELANALKHGFKEVQSSERKWTLVADALIDQWEYQTSTAQQQGQHHHQPQNGRQQLSQQLSQQHQAIDQQPGQPRWQSAPVHQLTLQQDPYPHSPHSADYTTASEILEVDMDTEEQQLPTPGPTPIPLMSVHPARPAMRSSLSAEGRGTNDSIHSPHNSQHVSKSRFRHSSVSPSQHQPAASIPSAPPGQQAEESEALNPQISWEDLVQEVGSTPRGSTSRHRNGRW</sequence>
<dbReference type="OrthoDB" id="2017974at2759"/>
<evidence type="ECO:0000313" key="4">
    <source>
        <dbReference type="Proteomes" id="UP000324022"/>
    </source>
</evidence>
<dbReference type="GO" id="GO:0005634">
    <property type="term" value="C:nucleus"/>
    <property type="evidence" value="ECO:0007669"/>
    <property type="project" value="TreeGrafter"/>
</dbReference>
<keyword evidence="4" id="KW-1185">Reference proteome</keyword>
<evidence type="ECO:0000259" key="2">
    <source>
        <dbReference type="Pfam" id="PF13638"/>
    </source>
</evidence>
<protein>
    <recommendedName>
        <fullName evidence="2">PIN domain-containing protein</fullName>
    </recommendedName>
</protein>
<feature type="compositionally biased region" description="Polar residues" evidence="1">
    <location>
        <begin position="442"/>
        <end position="455"/>
    </location>
</feature>
<feature type="compositionally biased region" description="Polar residues" evidence="1">
    <location>
        <begin position="71"/>
        <end position="85"/>
    </location>
</feature>
<feature type="region of interest" description="Disordered" evidence="1">
    <location>
        <begin position="429"/>
        <end position="520"/>
    </location>
</feature>
<reference evidence="3 4" key="1">
    <citation type="submission" date="2018-03" db="EMBL/GenBank/DDBJ databases">
        <authorList>
            <person name="Guldener U."/>
        </authorList>
    </citation>
    <scope>NUCLEOTIDE SEQUENCE [LARGE SCALE GENOMIC DNA]</scope>
    <source>
        <strain evidence="3 4">NBRC100155</strain>
    </source>
</reference>
<dbReference type="Pfam" id="PF13638">
    <property type="entry name" value="PIN_4"/>
    <property type="match status" value="1"/>
</dbReference>
<dbReference type="InterPro" id="IPR002716">
    <property type="entry name" value="PIN_dom"/>
</dbReference>
<feature type="region of interest" description="Disordered" evidence="1">
    <location>
        <begin position="64"/>
        <end position="86"/>
    </location>
</feature>
<dbReference type="PANTHER" id="PTHR16161">
    <property type="entry name" value="TRANSCRIPTIONAL PROTEIN SWT1"/>
    <property type="match status" value="1"/>
</dbReference>
<feature type="compositionally biased region" description="Low complexity" evidence="1">
    <location>
        <begin position="342"/>
        <end position="363"/>
    </location>
</feature>
<dbReference type="EMBL" id="OOIN01000011">
    <property type="protein sequence ID" value="SPO25590.1"/>
    <property type="molecule type" value="Genomic_DNA"/>
</dbReference>
<gene>
    <name evidence="3" type="ORF">UTRI_03309_B</name>
</gene>
<proteinExistence type="predicted"/>